<accession>A0A4R7HZC3</accession>
<protein>
    <recommendedName>
        <fullName evidence="1">BFN domain-containing protein</fullName>
    </recommendedName>
</protein>
<dbReference type="PANTHER" id="PTHR15160">
    <property type="entry name" value="VON HIPPEL-LINDAU PROTEIN"/>
    <property type="match status" value="1"/>
</dbReference>
<dbReference type="Proteomes" id="UP000294558">
    <property type="component" value="Unassembled WGS sequence"/>
</dbReference>
<dbReference type="EMBL" id="SOAU01000001">
    <property type="protein sequence ID" value="TDT16465.1"/>
    <property type="molecule type" value="Genomic_DNA"/>
</dbReference>
<dbReference type="PANTHER" id="PTHR15160:SF1">
    <property type="entry name" value="VON HIPPEL-LINDAU DISEASE TUMOR SUPPRESSOR"/>
    <property type="match status" value="1"/>
</dbReference>
<name>A0A4R7HZC3_9ACTN</name>
<dbReference type="AlphaFoldDB" id="A0A4R7HZC3"/>
<proteinExistence type="predicted"/>
<reference evidence="2 3" key="1">
    <citation type="submission" date="2019-03" db="EMBL/GenBank/DDBJ databases">
        <title>Sequencing the genomes of 1000 actinobacteria strains.</title>
        <authorList>
            <person name="Klenk H.-P."/>
        </authorList>
    </citation>
    <scope>NUCLEOTIDE SEQUENCE [LARGE SCALE GENOMIC DNA]</scope>
    <source>
        <strain evidence="2 3">DSM 18936</strain>
    </source>
</reference>
<comment type="caution">
    <text evidence="2">The sequence shown here is derived from an EMBL/GenBank/DDBJ whole genome shotgun (WGS) entry which is preliminary data.</text>
</comment>
<dbReference type="SUPFAM" id="SSF103256">
    <property type="entry name" value="Hypothetical protein TM0160"/>
    <property type="match status" value="1"/>
</dbReference>
<keyword evidence="3" id="KW-1185">Reference proteome</keyword>
<dbReference type="InterPro" id="IPR036104">
    <property type="entry name" value="BFN_sf"/>
</dbReference>
<sequence length="164" mass="18093">MTPLELVGVRIEVPANTPMMLLQESSGDRRLLPIYIGTPEAQSIHTAIEGIEPLRPLTHDLFVTVLGQIGATLDRVIITEVREHTFYAELQYTLGDDEHTVSARPSDAVALAVRSGTPIFANEALLDEAGQPAEVVEDDEEEEAEIIDEFKDFIEHVNPDDFAT</sequence>
<dbReference type="GO" id="GO:0004518">
    <property type="term" value="F:nuclease activity"/>
    <property type="evidence" value="ECO:0007669"/>
    <property type="project" value="InterPro"/>
</dbReference>
<dbReference type="OrthoDB" id="9788698at2"/>
<feature type="domain" description="BFN" evidence="1">
    <location>
        <begin position="1"/>
        <end position="133"/>
    </location>
</feature>
<dbReference type="InterPro" id="IPR003729">
    <property type="entry name" value="Bi_nuclease_dom"/>
</dbReference>
<evidence type="ECO:0000313" key="3">
    <source>
        <dbReference type="Proteomes" id="UP000294558"/>
    </source>
</evidence>
<dbReference type="RefSeq" id="WP_133868842.1">
    <property type="nucleotide sequence ID" value="NZ_JAVJPS010000019.1"/>
</dbReference>
<dbReference type="Gene3D" id="3.10.690.10">
    <property type="entry name" value="Bifunctional nuclease domain"/>
    <property type="match status" value="1"/>
</dbReference>
<dbReference type="PROSITE" id="PS51658">
    <property type="entry name" value="BFN"/>
    <property type="match status" value="1"/>
</dbReference>
<organism evidence="2 3">
    <name type="scientific">Ilumatobacter fluminis</name>
    <dbReference type="NCBI Taxonomy" id="467091"/>
    <lineage>
        <taxon>Bacteria</taxon>
        <taxon>Bacillati</taxon>
        <taxon>Actinomycetota</taxon>
        <taxon>Acidimicrobiia</taxon>
        <taxon>Acidimicrobiales</taxon>
        <taxon>Ilumatobacteraceae</taxon>
        <taxon>Ilumatobacter</taxon>
    </lineage>
</organism>
<dbReference type="Pfam" id="PF02577">
    <property type="entry name" value="BFN_dom"/>
    <property type="match status" value="1"/>
</dbReference>
<gene>
    <name evidence="2" type="ORF">BDK89_2055</name>
</gene>
<evidence type="ECO:0000313" key="2">
    <source>
        <dbReference type="EMBL" id="TDT16465.1"/>
    </source>
</evidence>
<evidence type="ECO:0000259" key="1">
    <source>
        <dbReference type="PROSITE" id="PS51658"/>
    </source>
</evidence>